<dbReference type="GO" id="GO:0052689">
    <property type="term" value="F:carboxylic ester hydrolase activity"/>
    <property type="evidence" value="ECO:0007669"/>
    <property type="project" value="TreeGrafter"/>
</dbReference>
<dbReference type="InterPro" id="IPR029058">
    <property type="entry name" value="AB_hydrolase_fold"/>
</dbReference>
<protein>
    <recommendedName>
        <fullName evidence="7">sn-1-specific diacylglycerol lipase ABHD11</fullName>
        <ecNumber evidence="3">3.1.1.116</ecNumber>
    </recommendedName>
    <alternativeName>
        <fullName evidence="4">Alpha/beta hydrolase domain-containing protein 11</fullName>
    </alternativeName>
</protein>
<keyword evidence="2" id="KW-0378">Hydrolase</keyword>
<name>A0AAV2A359_9ARAC</name>
<comment type="catalytic activity">
    <reaction evidence="10">
        <text>1-octadecanoyl-2-(9Z-octadecenoyl)-sn-glycerol + H2O = 2-(9Z-octadecenoyl)-glycerol + octadecanoate + H(+)</text>
        <dbReference type="Rhea" id="RHEA:77103"/>
        <dbReference type="ChEBI" id="CHEBI:15377"/>
        <dbReference type="ChEBI" id="CHEBI:15378"/>
        <dbReference type="ChEBI" id="CHEBI:25629"/>
        <dbReference type="ChEBI" id="CHEBI:73990"/>
        <dbReference type="ChEBI" id="CHEBI:75468"/>
    </reaction>
</comment>
<dbReference type="PANTHER" id="PTHR46118:SF4">
    <property type="entry name" value="PROTEIN ABHD11"/>
    <property type="match status" value="1"/>
</dbReference>
<evidence type="ECO:0000256" key="4">
    <source>
        <dbReference type="ARBA" id="ARBA00042703"/>
    </source>
</evidence>
<comment type="catalytic activity">
    <reaction evidence="6">
        <text>a 1,3-diacyl-sn-glycerol + H2O = a 1-acyl-sn-glycerol + a fatty acid + H(+)</text>
        <dbReference type="Rhea" id="RHEA:38503"/>
        <dbReference type="ChEBI" id="CHEBI:15377"/>
        <dbReference type="ChEBI" id="CHEBI:15378"/>
        <dbReference type="ChEBI" id="CHEBI:28868"/>
        <dbReference type="ChEBI" id="CHEBI:64683"/>
        <dbReference type="ChEBI" id="CHEBI:77272"/>
    </reaction>
</comment>
<evidence type="ECO:0000313" key="14">
    <source>
        <dbReference type="Proteomes" id="UP001497382"/>
    </source>
</evidence>
<dbReference type="Pfam" id="PF00561">
    <property type="entry name" value="Abhydrolase_1"/>
    <property type="match status" value="1"/>
</dbReference>
<evidence type="ECO:0000256" key="10">
    <source>
        <dbReference type="ARBA" id="ARBA00048513"/>
    </source>
</evidence>
<evidence type="ECO:0000256" key="3">
    <source>
        <dbReference type="ARBA" id="ARBA00026104"/>
    </source>
</evidence>
<dbReference type="EMBL" id="CAXIEN010000112">
    <property type="protein sequence ID" value="CAL1278452.1"/>
    <property type="molecule type" value="Genomic_DNA"/>
</dbReference>
<dbReference type="Proteomes" id="UP001497382">
    <property type="component" value="Unassembled WGS sequence"/>
</dbReference>
<dbReference type="EC" id="3.1.1.116" evidence="3"/>
<comment type="catalytic activity">
    <reaction evidence="8">
        <text>1-octadecanoyl-2-(4Z,7Z,10Z,13Z,16Z,19Z-docosahexaenoyl)-sn-glycerol + H2O = 2-(4Z,7Z,10Z,13Z,16Z,19Z-docosahexaenoyl)-glycerol + octadecanoate + H(+)</text>
        <dbReference type="Rhea" id="RHEA:77107"/>
        <dbReference type="ChEBI" id="CHEBI:15377"/>
        <dbReference type="ChEBI" id="CHEBI:15378"/>
        <dbReference type="ChEBI" id="CHEBI:25629"/>
        <dbReference type="ChEBI" id="CHEBI:77129"/>
        <dbReference type="ChEBI" id="CHEBI:186738"/>
    </reaction>
</comment>
<organism evidence="13 14">
    <name type="scientific">Larinioides sclopetarius</name>
    <dbReference type="NCBI Taxonomy" id="280406"/>
    <lineage>
        <taxon>Eukaryota</taxon>
        <taxon>Metazoa</taxon>
        <taxon>Ecdysozoa</taxon>
        <taxon>Arthropoda</taxon>
        <taxon>Chelicerata</taxon>
        <taxon>Arachnida</taxon>
        <taxon>Araneae</taxon>
        <taxon>Araneomorphae</taxon>
        <taxon>Entelegynae</taxon>
        <taxon>Araneoidea</taxon>
        <taxon>Araneidae</taxon>
        <taxon>Larinioides</taxon>
    </lineage>
</organism>
<comment type="caution">
    <text evidence="13">The sequence shown here is derived from an EMBL/GenBank/DDBJ whole genome shotgun (WGS) entry which is preliminary data.</text>
</comment>
<evidence type="ECO:0000313" key="13">
    <source>
        <dbReference type="EMBL" id="CAL1278452.1"/>
    </source>
</evidence>
<proteinExistence type="inferred from homology"/>
<evidence type="ECO:0000256" key="6">
    <source>
        <dbReference type="ARBA" id="ARBA00043742"/>
    </source>
</evidence>
<gene>
    <name evidence="13" type="ORF">LARSCL_LOCUS9784</name>
</gene>
<dbReference type="SUPFAM" id="SSF53474">
    <property type="entry name" value="alpha/beta-Hydrolases"/>
    <property type="match status" value="1"/>
</dbReference>
<dbReference type="Gene3D" id="3.40.50.1820">
    <property type="entry name" value="alpha/beta hydrolase"/>
    <property type="match status" value="1"/>
</dbReference>
<sequence length="286" mass="32201">MAKIEPVPLVYNLVEPDGGATDKPPVIFLHGLTSSKEYWYDIPKTVANATKRKVFAVDSRNHGDNPWTDMFNFDCNVDDLLHFMDTIKAPKAILIGHSMGGRTSIKTALRAPERVEKAVIEDIGIRKTEPQIFNAIYNELDLARKATEVMPTGLDEKSARLFIIDFMLKALPPEAKQLTRLDEKSYTIPMKKTEDGRYTFKTNIKGLQVAIKNSEQFQSSVSGKFEGPICFIYGKLSPFQVSKNEEEIKKFFPNAELVGIEGATHSVHNDCPAEFKETVLNFLLKE</sequence>
<comment type="catalytic activity">
    <reaction evidence="11">
        <text>1-octadecanoyl-2-(5Z,8Z,11Z,14Z-eicosatetraenoyl)-sn-glycerol + H2O = 2-(5Z,8Z,11Z,14Z-eicosatetraenoyl)-glycerol + octadecanoate + H(+)</text>
        <dbReference type="Rhea" id="RHEA:38507"/>
        <dbReference type="ChEBI" id="CHEBI:15377"/>
        <dbReference type="ChEBI" id="CHEBI:15378"/>
        <dbReference type="ChEBI" id="CHEBI:25629"/>
        <dbReference type="ChEBI" id="CHEBI:52392"/>
        <dbReference type="ChEBI" id="CHEBI:75728"/>
    </reaction>
</comment>
<reference evidence="13 14" key="1">
    <citation type="submission" date="2024-04" db="EMBL/GenBank/DDBJ databases">
        <authorList>
            <person name="Rising A."/>
            <person name="Reimegard J."/>
            <person name="Sonavane S."/>
            <person name="Akerstrom W."/>
            <person name="Nylinder S."/>
            <person name="Hedman E."/>
            <person name="Kallberg Y."/>
        </authorList>
    </citation>
    <scope>NUCLEOTIDE SEQUENCE [LARGE SCALE GENOMIC DNA]</scope>
</reference>
<feature type="domain" description="AB hydrolase-1" evidence="12">
    <location>
        <begin position="24"/>
        <end position="268"/>
    </location>
</feature>
<evidence type="ECO:0000256" key="5">
    <source>
        <dbReference type="ARBA" id="ARBA00043667"/>
    </source>
</evidence>
<comment type="catalytic activity">
    <reaction evidence="9">
        <text>1,2-didecanoylglycerol + H2O = decanoylglycerol + decanoate + H(+)</text>
        <dbReference type="Rhea" id="RHEA:48596"/>
        <dbReference type="ChEBI" id="CHEBI:11152"/>
        <dbReference type="ChEBI" id="CHEBI:15377"/>
        <dbReference type="ChEBI" id="CHEBI:15378"/>
        <dbReference type="ChEBI" id="CHEBI:27689"/>
        <dbReference type="ChEBI" id="CHEBI:90605"/>
    </reaction>
</comment>
<evidence type="ECO:0000256" key="9">
    <source>
        <dbReference type="ARBA" id="ARBA00048504"/>
    </source>
</evidence>
<evidence type="ECO:0000256" key="11">
    <source>
        <dbReference type="ARBA" id="ARBA00048919"/>
    </source>
</evidence>
<dbReference type="PANTHER" id="PTHR46118">
    <property type="entry name" value="PROTEIN ABHD11"/>
    <property type="match status" value="1"/>
</dbReference>
<accession>A0AAV2A359</accession>
<comment type="similarity">
    <text evidence="1">Belongs to the AB hydrolase superfamily.</text>
</comment>
<dbReference type="InterPro" id="IPR000073">
    <property type="entry name" value="AB_hydrolase_1"/>
</dbReference>
<evidence type="ECO:0000256" key="2">
    <source>
        <dbReference type="ARBA" id="ARBA00022801"/>
    </source>
</evidence>
<evidence type="ECO:0000256" key="8">
    <source>
        <dbReference type="ARBA" id="ARBA00048283"/>
    </source>
</evidence>
<dbReference type="GO" id="GO:0005739">
    <property type="term" value="C:mitochondrion"/>
    <property type="evidence" value="ECO:0007669"/>
    <property type="project" value="TreeGrafter"/>
</dbReference>
<keyword evidence="14" id="KW-1185">Reference proteome</keyword>
<evidence type="ECO:0000256" key="1">
    <source>
        <dbReference type="ARBA" id="ARBA00008645"/>
    </source>
</evidence>
<evidence type="ECO:0000256" key="7">
    <source>
        <dbReference type="ARBA" id="ARBA00044064"/>
    </source>
</evidence>
<evidence type="ECO:0000259" key="12">
    <source>
        <dbReference type="Pfam" id="PF00561"/>
    </source>
</evidence>
<comment type="catalytic activity">
    <reaction evidence="5">
        <text>a 1,2-diacyl-sn-glycerol + H2O = a 2-acylglycerol + a fatty acid + H(+)</text>
        <dbReference type="Rhea" id="RHEA:33275"/>
        <dbReference type="ChEBI" id="CHEBI:15377"/>
        <dbReference type="ChEBI" id="CHEBI:15378"/>
        <dbReference type="ChEBI" id="CHEBI:17389"/>
        <dbReference type="ChEBI" id="CHEBI:17815"/>
        <dbReference type="ChEBI" id="CHEBI:28868"/>
        <dbReference type="EC" id="3.1.1.116"/>
    </reaction>
</comment>
<dbReference type="AlphaFoldDB" id="A0AAV2A359"/>